<protein>
    <recommendedName>
        <fullName evidence="3">40S ribosomal protein S30</fullName>
    </recommendedName>
</protein>
<keyword evidence="1 3" id="KW-0689">Ribosomal protein</keyword>
<reference evidence="5" key="1">
    <citation type="submission" date="2021-02" db="EMBL/GenBank/DDBJ databases">
        <authorList>
            <person name="Nowell W R."/>
        </authorList>
    </citation>
    <scope>NUCLEOTIDE SEQUENCE</scope>
</reference>
<dbReference type="PANTHER" id="PTHR12650">
    <property type="entry name" value="40S RIBOSOMAL PROTEIN S30/UBIQUITIN-LIKE PROTEIN FUBI"/>
    <property type="match status" value="1"/>
</dbReference>
<organism evidence="5 6">
    <name type="scientific">Adineta steineri</name>
    <dbReference type="NCBI Taxonomy" id="433720"/>
    <lineage>
        <taxon>Eukaryota</taxon>
        <taxon>Metazoa</taxon>
        <taxon>Spiralia</taxon>
        <taxon>Gnathifera</taxon>
        <taxon>Rotifera</taxon>
        <taxon>Eurotatoria</taxon>
        <taxon>Bdelloidea</taxon>
        <taxon>Adinetida</taxon>
        <taxon>Adinetidae</taxon>
        <taxon>Adineta</taxon>
    </lineage>
</organism>
<evidence type="ECO:0000256" key="3">
    <source>
        <dbReference type="RuleBase" id="RU364011"/>
    </source>
</evidence>
<comment type="similarity">
    <text evidence="3">Belongs to the eukaryotic ribosomal protein eS30 family.</text>
</comment>
<evidence type="ECO:0000256" key="1">
    <source>
        <dbReference type="ARBA" id="ARBA00022980"/>
    </source>
</evidence>
<dbReference type="AlphaFoldDB" id="A0A815T454"/>
<evidence type="ECO:0000256" key="4">
    <source>
        <dbReference type="SAM" id="MobiDB-lite"/>
    </source>
</evidence>
<dbReference type="PANTHER" id="PTHR12650:SF15">
    <property type="entry name" value="RIBOSOMAL PROTEIN S30, ISOFORM A"/>
    <property type="match status" value="1"/>
</dbReference>
<gene>
    <name evidence="5" type="ORF">IZO911_LOCUS44761</name>
</gene>
<accession>A0A815T454</accession>
<dbReference type="GO" id="GO:0006412">
    <property type="term" value="P:translation"/>
    <property type="evidence" value="ECO:0007669"/>
    <property type="project" value="InterPro"/>
</dbReference>
<proteinExistence type="inferred from homology"/>
<evidence type="ECO:0000256" key="2">
    <source>
        <dbReference type="ARBA" id="ARBA00023274"/>
    </source>
</evidence>
<evidence type="ECO:0000313" key="5">
    <source>
        <dbReference type="EMBL" id="CAF1496196.1"/>
    </source>
</evidence>
<feature type="non-terminal residue" evidence="5">
    <location>
        <position position="1"/>
    </location>
</feature>
<dbReference type="GO" id="GO:0003735">
    <property type="term" value="F:structural constituent of ribosome"/>
    <property type="evidence" value="ECO:0007669"/>
    <property type="project" value="UniProtKB-UniRule"/>
</dbReference>
<evidence type="ECO:0000313" key="6">
    <source>
        <dbReference type="Proteomes" id="UP000663860"/>
    </source>
</evidence>
<dbReference type="GO" id="GO:0022627">
    <property type="term" value="C:cytosolic small ribosomal subunit"/>
    <property type="evidence" value="ECO:0007669"/>
    <property type="project" value="TreeGrafter"/>
</dbReference>
<feature type="region of interest" description="Disordered" evidence="4">
    <location>
        <begin position="1"/>
        <end position="75"/>
    </location>
</feature>
<dbReference type="Pfam" id="PF04758">
    <property type="entry name" value="Ribosomal_S30"/>
    <property type="match status" value="1"/>
</dbReference>
<keyword evidence="2 3" id="KW-0687">Ribonucleoprotein</keyword>
<sequence>IHSTTTTTIMPHGGINRAGKVKAQTPKVAPQEKSKQLTGRARRREQYAKRFTQTVASGDGIRRGPNSNYLRPASS</sequence>
<dbReference type="EMBL" id="CAJNOE010002942">
    <property type="protein sequence ID" value="CAF1496196.1"/>
    <property type="molecule type" value="Genomic_DNA"/>
</dbReference>
<dbReference type="InterPro" id="IPR006846">
    <property type="entry name" value="Ribosomal_eS30"/>
</dbReference>
<feature type="compositionally biased region" description="Polar residues" evidence="4">
    <location>
        <begin position="65"/>
        <end position="75"/>
    </location>
</feature>
<dbReference type="Proteomes" id="UP000663860">
    <property type="component" value="Unassembled WGS sequence"/>
</dbReference>
<name>A0A815T454_9BILA</name>
<comment type="caution">
    <text evidence="5">The sequence shown here is derived from an EMBL/GenBank/DDBJ whole genome shotgun (WGS) entry which is preliminary data.</text>
</comment>